<dbReference type="AlphaFoldDB" id="A0A914C8C2"/>
<dbReference type="InterPro" id="IPR016186">
    <property type="entry name" value="C-type_lectin-like/link_sf"/>
</dbReference>
<protein>
    <submittedName>
        <fullName evidence="3">C-type lectin domain-containing protein</fullName>
    </submittedName>
</protein>
<dbReference type="SUPFAM" id="SSF56436">
    <property type="entry name" value="C-type lectin-like"/>
    <property type="match status" value="1"/>
</dbReference>
<dbReference type="PROSITE" id="PS50041">
    <property type="entry name" value="C_TYPE_LECTIN_2"/>
    <property type="match status" value="1"/>
</dbReference>
<proteinExistence type="predicted"/>
<keyword evidence="2" id="KW-1185">Reference proteome</keyword>
<evidence type="ECO:0000259" key="1">
    <source>
        <dbReference type="PROSITE" id="PS50041"/>
    </source>
</evidence>
<dbReference type="Gene3D" id="3.10.100.10">
    <property type="entry name" value="Mannose-Binding Protein A, subunit A"/>
    <property type="match status" value="1"/>
</dbReference>
<name>A0A914C8C2_9BILA</name>
<dbReference type="InterPro" id="IPR016187">
    <property type="entry name" value="CTDL_fold"/>
</dbReference>
<sequence>MECEKIGGILATINSDDENYFVTNITQRVTDGAWHVTWIGLHRNSSGLTWIDSASTPYIKDGLSVTILFTPDIDNNCYVLMIRPEGDMNGWEGVNCDSTVYKDGYVCSRVIN</sequence>
<evidence type="ECO:0000313" key="2">
    <source>
        <dbReference type="Proteomes" id="UP000887540"/>
    </source>
</evidence>
<dbReference type="InterPro" id="IPR001304">
    <property type="entry name" value="C-type_lectin-like"/>
</dbReference>
<evidence type="ECO:0000313" key="3">
    <source>
        <dbReference type="WBParaSite" id="ACRNAN_Path_569.g2134.t1"/>
    </source>
</evidence>
<organism evidence="2 3">
    <name type="scientific">Acrobeloides nanus</name>
    <dbReference type="NCBI Taxonomy" id="290746"/>
    <lineage>
        <taxon>Eukaryota</taxon>
        <taxon>Metazoa</taxon>
        <taxon>Ecdysozoa</taxon>
        <taxon>Nematoda</taxon>
        <taxon>Chromadorea</taxon>
        <taxon>Rhabditida</taxon>
        <taxon>Tylenchina</taxon>
        <taxon>Cephalobomorpha</taxon>
        <taxon>Cephaloboidea</taxon>
        <taxon>Cephalobidae</taxon>
        <taxon>Acrobeloides</taxon>
    </lineage>
</organism>
<accession>A0A914C8C2</accession>
<dbReference type="CDD" id="cd00037">
    <property type="entry name" value="CLECT"/>
    <property type="match status" value="1"/>
</dbReference>
<dbReference type="Proteomes" id="UP000887540">
    <property type="component" value="Unplaced"/>
</dbReference>
<feature type="domain" description="C-type lectin" evidence="1">
    <location>
        <begin position="1"/>
        <end position="97"/>
    </location>
</feature>
<dbReference type="Pfam" id="PF00059">
    <property type="entry name" value="Lectin_C"/>
    <property type="match status" value="1"/>
</dbReference>
<reference evidence="3" key="1">
    <citation type="submission" date="2022-11" db="UniProtKB">
        <authorList>
            <consortium name="WormBaseParasite"/>
        </authorList>
    </citation>
    <scope>IDENTIFICATION</scope>
</reference>
<dbReference type="WBParaSite" id="ACRNAN_Path_569.g2134.t1">
    <property type="protein sequence ID" value="ACRNAN_Path_569.g2134.t1"/>
    <property type="gene ID" value="ACRNAN_Path_569.g2134"/>
</dbReference>